<protein>
    <recommendedName>
        <fullName evidence="1">G-patch domain-containing protein</fullName>
    </recommendedName>
</protein>
<comment type="caution">
    <text evidence="2">The sequence shown here is derived from an EMBL/GenBank/DDBJ whole genome shotgun (WGS) entry which is preliminary data.</text>
</comment>
<gene>
    <name evidence="2" type="ORF">CR513_43637</name>
</gene>
<name>A0A371FDL2_MUCPR</name>
<evidence type="ECO:0000259" key="1">
    <source>
        <dbReference type="PROSITE" id="PS50174"/>
    </source>
</evidence>
<keyword evidence="3" id="KW-1185">Reference proteome</keyword>
<dbReference type="PROSITE" id="PS50174">
    <property type="entry name" value="G_PATCH"/>
    <property type="match status" value="1"/>
</dbReference>
<proteinExistence type="predicted"/>
<dbReference type="STRING" id="157652.A0A371FDL2"/>
<dbReference type="AlphaFoldDB" id="A0A371FDL2"/>
<dbReference type="PANTHER" id="PTHR33240">
    <property type="entry name" value="OS08G0508500 PROTEIN"/>
    <property type="match status" value="1"/>
</dbReference>
<evidence type="ECO:0000313" key="2">
    <source>
        <dbReference type="EMBL" id="RDX76370.1"/>
    </source>
</evidence>
<dbReference type="Pfam" id="PF01585">
    <property type="entry name" value="G-patch"/>
    <property type="match status" value="1"/>
</dbReference>
<dbReference type="Proteomes" id="UP000257109">
    <property type="component" value="Unassembled WGS sequence"/>
</dbReference>
<dbReference type="SMART" id="SM00443">
    <property type="entry name" value="G_patch"/>
    <property type="match status" value="1"/>
</dbReference>
<accession>A0A371FDL2</accession>
<dbReference type="EMBL" id="QJKJ01009528">
    <property type="protein sequence ID" value="RDX76370.1"/>
    <property type="molecule type" value="Genomic_DNA"/>
</dbReference>
<dbReference type="Gene3D" id="2.40.70.10">
    <property type="entry name" value="Acid Proteases"/>
    <property type="match status" value="1"/>
</dbReference>
<feature type="domain" description="G-patch" evidence="1">
    <location>
        <begin position="131"/>
        <end position="177"/>
    </location>
</feature>
<dbReference type="OrthoDB" id="21470at2759"/>
<feature type="non-terminal residue" evidence="2">
    <location>
        <position position="1"/>
    </location>
</feature>
<sequence length="186" mass="20289">MIARVLIDNGSSLNVLPKATLDMLCSINPQLKTSSMVVRAFDVSKREVMGQVTRPICIGPTVFDVTFQVMDIYLAYSSLLGRPWIHVAGAVPSSIHQRVKFIMEHQLISVMEEKRTSATSSGLENPTPTAAKDMAFRIMIKEGYQPGKGLGPHLKGIPAPITIQENVGKAGLGYQRGNKIRNLSPS</sequence>
<evidence type="ECO:0000313" key="3">
    <source>
        <dbReference type="Proteomes" id="UP000257109"/>
    </source>
</evidence>
<organism evidence="2 3">
    <name type="scientific">Mucuna pruriens</name>
    <name type="common">Velvet bean</name>
    <name type="synonym">Dolichos pruriens</name>
    <dbReference type="NCBI Taxonomy" id="157652"/>
    <lineage>
        <taxon>Eukaryota</taxon>
        <taxon>Viridiplantae</taxon>
        <taxon>Streptophyta</taxon>
        <taxon>Embryophyta</taxon>
        <taxon>Tracheophyta</taxon>
        <taxon>Spermatophyta</taxon>
        <taxon>Magnoliopsida</taxon>
        <taxon>eudicotyledons</taxon>
        <taxon>Gunneridae</taxon>
        <taxon>Pentapetalae</taxon>
        <taxon>rosids</taxon>
        <taxon>fabids</taxon>
        <taxon>Fabales</taxon>
        <taxon>Fabaceae</taxon>
        <taxon>Papilionoideae</taxon>
        <taxon>50 kb inversion clade</taxon>
        <taxon>NPAAA clade</taxon>
        <taxon>indigoferoid/millettioid clade</taxon>
        <taxon>Phaseoleae</taxon>
        <taxon>Mucuna</taxon>
    </lineage>
</organism>
<dbReference type="PANTHER" id="PTHR33240:SF15">
    <property type="entry name" value="GAG-PRO-LIKE PROTEIN"/>
    <property type="match status" value="1"/>
</dbReference>
<dbReference type="CDD" id="cd00303">
    <property type="entry name" value="retropepsin_like"/>
    <property type="match status" value="1"/>
</dbReference>
<dbReference type="GO" id="GO:0003676">
    <property type="term" value="F:nucleic acid binding"/>
    <property type="evidence" value="ECO:0007669"/>
    <property type="project" value="InterPro"/>
</dbReference>
<dbReference type="InterPro" id="IPR000467">
    <property type="entry name" value="G_patch_dom"/>
</dbReference>
<reference evidence="2" key="1">
    <citation type="submission" date="2018-05" db="EMBL/GenBank/DDBJ databases">
        <title>Draft genome of Mucuna pruriens seed.</title>
        <authorList>
            <person name="Nnadi N.E."/>
            <person name="Vos R."/>
            <person name="Hasami M.H."/>
            <person name="Devisetty U.K."/>
            <person name="Aguiy J.C."/>
        </authorList>
    </citation>
    <scope>NUCLEOTIDE SEQUENCE [LARGE SCALE GENOMIC DNA]</scope>
    <source>
        <strain evidence="2">JCA_2017</strain>
    </source>
</reference>
<dbReference type="InterPro" id="IPR021109">
    <property type="entry name" value="Peptidase_aspartic_dom_sf"/>
</dbReference>